<feature type="domain" description="Transcription factor Aft1 osmotic stress" evidence="2">
    <location>
        <begin position="5"/>
        <end position="29"/>
    </location>
</feature>
<feature type="non-terminal residue" evidence="3">
    <location>
        <position position="1"/>
    </location>
</feature>
<sequence length="33" mass="3713">ESTGDPVASGDRPNQQEKTDDTLDYFKKLAEQE</sequence>
<reference evidence="3" key="1">
    <citation type="submission" date="2018-05" db="EMBL/GenBank/DDBJ databases">
        <authorList>
            <person name="Lanie J.A."/>
            <person name="Ng W.-L."/>
            <person name="Kazmierczak K.M."/>
            <person name="Andrzejewski T.M."/>
            <person name="Davidsen T.M."/>
            <person name="Wayne K.J."/>
            <person name="Tettelin H."/>
            <person name="Glass J.I."/>
            <person name="Rusch D."/>
            <person name="Podicherti R."/>
            <person name="Tsui H.-C.T."/>
            <person name="Winkler M.E."/>
        </authorList>
    </citation>
    <scope>NUCLEOTIDE SEQUENCE</scope>
</reference>
<dbReference type="AlphaFoldDB" id="A0A382S0R1"/>
<dbReference type="EMBL" id="UINC01125135">
    <property type="protein sequence ID" value="SVD02758.1"/>
    <property type="molecule type" value="Genomic_DNA"/>
</dbReference>
<evidence type="ECO:0000313" key="3">
    <source>
        <dbReference type="EMBL" id="SVD02758.1"/>
    </source>
</evidence>
<accession>A0A382S0R1</accession>
<gene>
    <name evidence="3" type="ORF">METZ01_LOCUS355612</name>
</gene>
<evidence type="ECO:0000259" key="2">
    <source>
        <dbReference type="Pfam" id="PF11785"/>
    </source>
</evidence>
<name>A0A382S0R1_9ZZZZ</name>
<organism evidence="3">
    <name type="scientific">marine metagenome</name>
    <dbReference type="NCBI Taxonomy" id="408172"/>
    <lineage>
        <taxon>unclassified sequences</taxon>
        <taxon>metagenomes</taxon>
        <taxon>ecological metagenomes</taxon>
    </lineage>
</organism>
<dbReference type="Pfam" id="PF11785">
    <property type="entry name" value="Aft1_OSA"/>
    <property type="match status" value="1"/>
</dbReference>
<protein>
    <recommendedName>
        <fullName evidence="2">Transcription factor Aft1 osmotic stress domain-containing protein</fullName>
    </recommendedName>
</protein>
<dbReference type="InterPro" id="IPR020956">
    <property type="entry name" value="TF_Aft1_OSM"/>
</dbReference>
<feature type="region of interest" description="Disordered" evidence="1">
    <location>
        <begin position="1"/>
        <end position="22"/>
    </location>
</feature>
<evidence type="ECO:0000256" key="1">
    <source>
        <dbReference type="SAM" id="MobiDB-lite"/>
    </source>
</evidence>
<proteinExistence type="predicted"/>